<dbReference type="OrthoDB" id="1494612at2"/>
<dbReference type="Proteomes" id="UP000199021">
    <property type="component" value="Unassembled WGS sequence"/>
</dbReference>
<gene>
    <name evidence="2" type="ORF">SAMN05444359_11537</name>
</gene>
<accession>A0A1H9IKE0</accession>
<proteinExistence type="predicted"/>
<keyword evidence="3" id="KW-1185">Reference proteome</keyword>
<sequence length="97" mass="10825">MNGFLQLKDEEINAFVQVRQDTVRNTVESRLGTYHFIGDVVELFFPKVADTITVLAGGDVINPDSEYLTIEEGGSIEDNLNDRRLPSGPGDQDEIIR</sequence>
<dbReference type="AlphaFoldDB" id="A0A1H9IKE0"/>
<dbReference type="EMBL" id="FOFB01000015">
    <property type="protein sequence ID" value="SEQ75026.1"/>
    <property type="molecule type" value="Genomic_DNA"/>
</dbReference>
<evidence type="ECO:0000256" key="1">
    <source>
        <dbReference type="SAM" id="MobiDB-lite"/>
    </source>
</evidence>
<name>A0A1H9IKE0_9BACT</name>
<dbReference type="STRING" id="478744.SAMN05444359_11537"/>
<organism evidence="2 3">
    <name type="scientific">Neolewinella agarilytica</name>
    <dbReference type="NCBI Taxonomy" id="478744"/>
    <lineage>
        <taxon>Bacteria</taxon>
        <taxon>Pseudomonadati</taxon>
        <taxon>Bacteroidota</taxon>
        <taxon>Saprospiria</taxon>
        <taxon>Saprospirales</taxon>
        <taxon>Lewinellaceae</taxon>
        <taxon>Neolewinella</taxon>
    </lineage>
</organism>
<reference evidence="3" key="1">
    <citation type="submission" date="2016-10" db="EMBL/GenBank/DDBJ databases">
        <authorList>
            <person name="Varghese N."/>
            <person name="Submissions S."/>
        </authorList>
    </citation>
    <scope>NUCLEOTIDE SEQUENCE [LARGE SCALE GENOMIC DNA]</scope>
    <source>
        <strain evidence="3">DSM 24740</strain>
    </source>
</reference>
<dbReference type="RefSeq" id="WP_090169590.1">
    <property type="nucleotide sequence ID" value="NZ_FOFB01000015.1"/>
</dbReference>
<evidence type="ECO:0000313" key="2">
    <source>
        <dbReference type="EMBL" id="SEQ75026.1"/>
    </source>
</evidence>
<evidence type="ECO:0000313" key="3">
    <source>
        <dbReference type="Proteomes" id="UP000199021"/>
    </source>
</evidence>
<feature type="region of interest" description="Disordered" evidence="1">
    <location>
        <begin position="73"/>
        <end position="97"/>
    </location>
</feature>
<dbReference type="InParanoid" id="A0A1H9IKE0"/>
<protein>
    <submittedName>
        <fullName evidence="2">Uncharacterized protein</fullName>
    </submittedName>
</protein>